<dbReference type="PANTHER" id="PTHR43065:SF46">
    <property type="entry name" value="C4-DICARBOXYLATE TRANSPORT SENSOR PROTEIN DCTB"/>
    <property type="match status" value="1"/>
</dbReference>
<sequence>MSYIKADHAQMQMVLSAIVANANEAMEDGGIVKISAENKDVDNDFTKQHPGLKSGLYVCLTIEDDGKGMDEETKKGIFEPFFTTKFQGRGMGMAAVYGIIKSHDGWIYVDSELGKGTVVRIYLPAISAESKEQRTKAEKEPKVELAMGEGTILVIEDEEPLVEIFRQILERLGYRVLLARTGKEAVELAKTFDGQIDLALLDIKLPDMDGGRVYPLIMESRPDMKTIVCSGYSIHGPAQAILDAGAEGFIQKPFSIAPFAEKLKEVLEGK</sequence>
<evidence type="ECO:0000256" key="6">
    <source>
        <dbReference type="ARBA" id="ARBA00022840"/>
    </source>
</evidence>
<keyword evidence="6" id="KW-0067">ATP-binding</keyword>
<dbReference type="GO" id="GO:0000160">
    <property type="term" value="P:phosphorelay signal transduction system"/>
    <property type="evidence" value="ECO:0007669"/>
    <property type="project" value="UniProtKB-KW"/>
</dbReference>
<dbReference type="InterPro" id="IPR004358">
    <property type="entry name" value="Sig_transdc_His_kin-like_C"/>
</dbReference>
<dbReference type="Gene3D" id="3.40.50.2300">
    <property type="match status" value="1"/>
</dbReference>
<dbReference type="PRINTS" id="PR00344">
    <property type="entry name" value="BCTRLSENSOR"/>
</dbReference>
<feature type="modified residue" description="4-aspartylphosphate" evidence="8">
    <location>
        <position position="202"/>
    </location>
</feature>
<keyword evidence="4" id="KW-0547">Nucleotide-binding</keyword>
<dbReference type="EC" id="2.7.13.3" evidence="2"/>
<keyword evidence="3" id="KW-0808">Transferase</keyword>
<dbReference type="InterPro" id="IPR011006">
    <property type="entry name" value="CheY-like_superfamily"/>
</dbReference>
<dbReference type="PROSITE" id="PS50109">
    <property type="entry name" value="HIS_KIN"/>
    <property type="match status" value="1"/>
</dbReference>
<dbReference type="EMBL" id="JACNJD010000054">
    <property type="protein sequence ID" value="MBC8175932.1"/>
    <property type="molecule type" value="Genomic_DNA"/>
</dbReference>
<dbReference type="PANTHER" id="PTHR43065">
    <property type="entry name" value="SENSOR HISTIDINE KINASE"/>
    <property type="match status" value="1"/>
</dbReference>
<evidence type="ECO:0000259" key="10">
    <source>
        <dbReference type="PROSITE" id="PS50110"/>
    </source>
</evidence>
<dbReference type="Proteomes" id="UP000650524">
    <property type="component" value="Unassembled WGS sequence"/>
</dbReference>
<dbReference type="InterPro" id="IPR005467">
    <property type="entry name" value="His_kinase_dom"/>
</dbReference>
<evidence type="ECO:0000256" key="2">
    <source>
        <dbReference type="ARBA" id="ARBA00012438"/>
    </source>
</evidence>
<evidence type="ECO:0000256" key="5">
    <source>
        <dbReference type="ARBA" id="ARBA00022777"/>
    </source>
</evidence>
<evidence type="ECO:0000256" key="4">
    <source>
        <dbReference type="ARBA" id="ARBA00022741"/>
    </source>
</evidence>
<dbReference type="InterPro" id="IPR001789">
    <property type="entry name" value="Sig_transdc_resp-reg_receiver"/>
</dbReference>
<dbReference type="InterPro" id="IPR003594">
    <property type="entry name" value="HATPase_dom"/>
</dbReference>
<keyword evidence="7" id="KW-0902">Two-component regulatory system</keyword>
<comment type="caution">
    <text evidence="11">The sequence shown here is derived from an EMBL/GenBank/DDBJ whole genome shotgun (WGS) entry which is preliminary data.</text>
</comment>
<evidence type="ECO:0000256" key="1">
    <source>
        <dbReference type="ARBA" id="ARBA00000085"/>
    </source>
</evidence>
<dbReference type="GO" id="GO:0005524">
    <property type="term" value="F:ATP binding"/>
    <property type="evidence" value="ECO:0007669"/>
    <property type="project" value="UniProtKB-KW"/>
</dbReference>
<feature type="domain" description="Response regulatory" evidence="10">
    <location>
        <begin position="151"/>
        <end position="267"/>
    </location>
</feature>
<feature type="domain" description="Histidine kinase" evidence="9">
    <location>
        <begin position="1"/>
        <end position="127"/>
    </location>
</feature>
<organism evidence="11 12">
    <name type="scientific">Candidatus Desulfacyla euxinica</name>
    <dbReference type="NCBI Taxonomy" id="2841693"/>
    <lineage>
        <taxon>Bacteria</taxon>
        <taxon>Deltaproteobacteria</taxon>
        <taxon>Candidatus Desulfacyla</taxon>
    </lineage>
</organism>
<evidence type="ECO:0000256" key="7">
    <source>
        <dbReference type="ARBA" id="ARBA00023012"/>
    </source>
</evidence>
<dbReference type="GO" id="GO:0004673">
    <property type="term" value="F:protein histidine kinase activity"/>
    <property type="evidence" value="ECO:0007669"/>
    <property type="project" value="UniProtKB-EC"/>
</dbReference>
<dbReference type="PROSITE" id="PS50110">
    <property type="entry name" value="RESPONSE_REGULATORY"/>
    <property type="match status" value="1"/>
</dbReference>
<evidence type="ECO:0000313" key="11">
    <source>
        <dbReference type="EMBL" id="MBC8175932.1"/>
    </source>
</evidence>
<dbReference type="SMART" id="SM00387">
    <property type="entry name" value="HATPase_c"/>
    <property type="match status" value="1"/>
</dbReference>
<evidence type="ECO:0000313" key="12">
    <source>
        <dbReference type="Proteomes" id="UP000650524"/>
    </source>
</evidence>
<gene>
    <name evidence="11" type="ORF">H8E19_00895</name>
</gene>
<keyword evidence="5" id="KW-0418">Kinase</keyword>
<dbReference type="SUPFAM" id="SSF52172">
    <property type="entry name" value="CheY-like"/>
    <property type="match status" value="1"/>
</dbReference>
<dbReference type="InterPro" id="IPR036890">
    <property type="entry name" value="HATPase_C_sf"/>
</dbReference>
<protein>
    <recommendedName>
        <fullName evidence="2">histidine kinase</fullName>
        <ecNumber evidence="2">2.7.13.3</ecNumber>
    </recommendedName>
</protein>
<keyword evidence="8" id="KW-0597">Phosphoprotein</keyword>
<accession>A0A8J6MVC6</accession>
<dbReference type="SMART" id="SM00448">
    <property type="entry name" value="REC"/>
    <property type="match status" value="1"/>
</dbReference>
<dbReference type="Gene3D" id="3.30.565.10">
    <property type="entry name" value="Histidine kinase-like ATPase, C-terminal domain"/>
    <property type="match status" value="1"/>
</dbReference>
<dbReference type="Pfam" id="PF00072">
    <property type="entry name" value="Response_reg"/>
    <property type="match status" value="1"/>
</dbReference>
<proteinExistence type="predicted"/>
<evidence type="ECO:0000256" key="3">
    <source>
        <dbReference type="ARBA" id="ARBA00022679"/>
    </source>
</evidence>
<evidence type="ECO:0000256" key="8">
    <source>
        <dbReference type="PROSITE-ProRule" id="PRU00169"/>
    </source>
</evidence>
<reference evidence="11 12" key="1">
    <citation type="submission" date="2020-08" db="EMBL/GenBank/DDBJ databases">
        <title>Bridging the membrane lipid divide: bacteria of the FCB group superphylum have the potential to synthesize archaeal ether lipids.</title>
        <authorList>
            <person name="Villanueva L."/>
            <person name="Von Meijenfeldt F.A.B."/>
            <person name="Westbye A.B."/>
            <person name="Yadav S."/>
            <person name="Hopmans E.C."/>
            <person name="Dutilh B.E."/>
            <person name="Sinninghe Damste J.S."/>
        </authorList>
    </citation>
    <scope>NUCLEOTIDE SEQUENCE [LARGE SCALE GENOMIC DNA]</scope>
    <source>
        <strain evidence="11">NIOZ-UU27</strain>
    </source>
</reference>
<evidence type="ECO:0000259" key="9">
    <source>
        <dbReference type="PROSITE" id="PS50109"/>
    </source>
</evidence>
<dbReference type="Pfam" id="PF02518">
    <property type="entry name" value="HATPase_c"/>
    <property type="match status" value="1"/>
</dbReference>
<dbReference type="CDD" id="cd00156">
    <property type="entry name" value="REC"/>
    <property type="match status" value="1"/>
</dbReference>
<comment type="catalytic activity">
    <reaction evidence="1">
        <text>ATP + protein L-histidine = ADP + protein N-phospho-L-histidine.</text>
        <dbReference type="EC" id="2.7.13.3"/>
    </reaction>
</comment>
<dbReference type="SUPFAM" id="SSF55874">
    <property type="entry name" value="ATPase domain of HSP90 chaperone/DNA topoisomerase II/histidine kinase"/>
    <property type="match status" value="1"/>
</dbReference>
<name>A0A8J6MVC6_9DELT</name>
<dbReference type="AlphaFoldDB" id="A0A8J6MVC6"/>